<dbReference type="EMBL" id="BPWL01000006">
    <property type="protein sequence ID" value="GJJ11129.1"/>
    <property type="molecule type" value="Genomic_DNA"/>
</dbReference>
<protein>
    <submittedName>
        <fullName evidence="2">Uncharacterized protein</fullName>
    </submittedName>
</protein>
<organism evidence="2 3">
    <name type="scientific">Clathrus columnatus</name>
    <dbReference type="NCBI Taxonomy" id="1419009"/>
    <lineage>
        <taxon>Eukaryota</taxon>
        <taxon>Fungi</taxon>
        <taxon>Dikarya</taxon>
        <taxon>Basidiomycota</taxon>
        <taxon>Agaricomycotina</taxon>
        <taxon>Agaricomycetes</taxon>
        <taxon>Phallomycetidae</taxon>
        <taxon>Phallales</taxon>
        <taxon>Clathraceae</taxon>
        <taxon>Clathrus</taxon>
    </lineage>
</organism>
<comment type="caution">
    <text evidence="2">The sequence shown here is derived from an EMBL/GenBank/DDBJ whole genome shotgun (WGS) entry which is preliminary data.</text>
</comment>
<dbReference type="Proteomes" id="UP001050691">
    <property type="component" value="Unassembled WGS sequence"/>
</dbReference>
<accession>A0AAV5A937</accession>
<feature type="compositionally biased region" description="Pro residues" evidence="1">
    <location>
        <begin position="355"/>
        <end position="366"/>
    </location>
</feature>
<keyword evidence="3" id="KW-1185">Reference proteome</keyword>
<reference evidence="2" key="1">
    <citation type="submission" date="2021-10" db="EMBL/GenBank/DDBJ databases">
        <title>De novo Genome Assembly of Clathrus columnatus (Basidiomycota, Fungi) Using Illumina and Nanopore Sequence Data.</title>
        <authorList>
            <person name="Ogiso-Tanaka E."/>
            <person name="Itagaki H."/>
            <person name="Hosoya T."/>
            <person name="Hosaka K."/>
        </authorList>
    </citation>
    <scope>NUCLEOTIDE SEQUENCE</scope>
    <source>
        <strain evidence="2">MO-923</strain>
    </source>
</reference>
<evidence type="ECO:0000256" key="1">
    <source>
        <dbReference type="SAM" id="MobiDB-lite"/>
    </source>
</evidence>
<feature type="compositionally biased region" description="Polar residues" evidence="1">
    <location>
        <begin position="1"/>
        <end position="18"/>
    </location>
</feature>
<name>A0AAV5A937_9AGAM</name>
<evidence type="ECO:0000313" key="3">
    <source>
        <dbReference type="Proteomes" id="UP001050691"/>
    </source>
</evidence>
<feature type="compositionally biased region" description="Low complexity" evidence="1">
    <location>
        <begin position="106"/>
        <end position="119"/>
    </location>
</feature>
<feature type="region of interest" description="Disordered" evidence="1">
    <location>
        <begin position="1"/>
        <end position="60"/>
    </location>
</feature>
<feature type="region of interest" description="Disordered" evidence="1">
    <location>
        <begin position="93"/>
        <end position="126"/>
    </location>
</feature>
<gene>
    <name evidence="2" type="ORF">Clacol_005360</name>
</gene>
<sequence length="419" mass="45570">MSTPLPNKPSSPLATRQLPQHPKMRLSYILNPSPPTQPAVVQPVEPEPVPLREQPVSGCPSSLRLSDFGDLVTAPLILDLSCDFIGSSLSPNATPLSPDSNDRELPSQLSQPESPSHSPVLSLSRGSLSTSNYSIPDLSAHLPPHYPFHTYPYHHSSSPPSENLRSLPSEFQASISMLCGFVPDSSFDSLRHSVSYNPNHSTENYHDSRNALGMNSFMNQGDTELQILPDHFPIHPPLFHPSPLDLNTRPNDSLPQPELYRNHVTPSSSTAVRHPKMELSYILNPSTTVNEHEATTLELAEPNPIPSSTSRSPSPTVSDSELSSSSIHSNGSQDSTQQPRLDSPPHDESQFPSPATTPPSSPPPLVPQVIPDLPQMVQPPQLLPWEGPPPSGLNASNHQAYQRAGVHWMLAEIFGPDIG</sequence>
<feature type="region of interest" description="Disordered" evidence="1">
    <location>
        <begin position="239"/>
        <end position="275"/>
    </location>
</feature>
<proteinExistence type="predicted"/>
<evidence type="ECO:0000313" key="2">
    <source>
        <dbReference type="EMBL" id="GJJ11129.1"/>
    </source>
</evidence>
<feature type="region of interest" description="Disordered" evidence="1">
    <location>
        <begin position="298"/>
        <end position="372"/>
    </location>
</feature>
<feature type="region of interest" description="Disordered" evidence="1">
    <location>
        <begin position="378"/>
        <end position="397"/>
    </location>
</feature>
<dbReference type="AlphaFoldDB" id="A0AAV5A937"/>
<feature type="compositionally biased region" description="Low complexity" evidence="1">
    <location>
        <begin position="306"/>
        <end position="335"/>
    </location>
</feature>